<name>A0A1X1GBJ9_STROR</name>
<gene>
    <name evidence="1" type="ORF">B7727_03165</name>
</gene>
<evidence type="ECO:0000313" key="1">
    <source>
        <dbReference type="EMBL" id="ORO44084.1"/>
    </source>
</evidence>
<proteinExistence type="predicted"/>
<dbReference type="AlphaFoldDB" id="A0A1X1GBJ9"/>
<comment type="caution">
    <text evidence="1">The sequence shown here is derived from an EMBL/GenBank/DDBJ whole genome shotgun (WGS) entry which is preliminary data.</text>
</comment>
<dbReference type="Proteomes" id="UP000193958">
    <property type="component" value="Unassembled WGS sequence"/>
</dbReference>
<evidence type="ECO:0000313" key="2">
    <source>
        <dbReference type="Proteomes" id="UP000193958"/>
    </source>
</evidence>
<organism evidence="1 2">
    <name type="scientific">Streptococcus oralis subsp. tigurinus</name>
    <dbReference type="NCBI Taxonomy" id="1077464"/>
    <lineage>
        <taxon>Bacteria</taxon>
        <taxon>Bacillati</taxon>
        <taxon>Bacillota</taxon>
        <taxon>Bacilli</taxon>
        <taxon>Lactobacillales</taxon>
        <taxon>Streptococcaceae</taxon>
        <taxon>Streptococcus</taxon>
    </lineage>
</organism>
<reference evidence="1 2" key="1">
    <citation type="journal article" date="2016" name="Eur. J. Clin. Microbiol. Infect. Dis.">
        <title>Whole genome sequencing as a tool for phylogenetic analysis of clinical strains of Mitis group streptococci.</title>
        <authorList>
            <person name="Rasmussen L.H."/>
            <person name="Dargis R."/>
            <person name="Hojholt K."/>
            <person name="Christensen J.J."/>
            <person name="Skovgaard O."/>
            <person name="Justesen U.S."/>
            <person name="Rosenvinge F.S."/>
            <person name="Moser C."/>
            <person name="Lukjancenko O."/>
            <person name="Rasmussen S."/>
            <person name="Nielsen X.C."/>
        </authorList>
    </citation>
    <scope>NUCLEOTIDE SEQUENCE [LARGE SCALE GENOMIC DNA]</scope>
    <source>
        <strain evidence="1 2">B_003802_10</strain>
    </source>
</reference>
<dbReference type="EMBL" id="NCUE01000017">
    <property type="protein sequence ID" value="ORO44084.1"/>
    <property type="molecule type" value="Genomic_DNA"/>
</dbReference>
<accession>A0A1X1GBJ9</accession>
<sequence length="210" mass="24791">MITTHYKKEIKHMLIKILSYLFIVLFLWQSVNVLCISLKRQFLILSDEVVKRNENLWEQCLLLTGKQVKFITTLIQNVTLWWFNKKAEEQLQVRKGTVLQNVVNHLNQNLSHDLQLKTINPATTRGIDVWIYLTNNLDTNSQKELEEYFMGVLAKYTNEFALDYMHIEMNVGAGWIAKFDVKIIDEASYNRMARASKVETKEDFEDIDLW</sequence>
<protein>
    <submittedName>
        <fullName evidence="1">Uncharacterized protein</fullName>
    </submittedName>
</protein>